<dbReference type="AlphaFoldDB" id="W5SG58"/>
<dbReference type="NCBIfam" id="NF047534">
    <property type="entry name" value="lipo_BTA121_dup"/>
    <property type="match status" value="2"/>
</dbReference>
<dbReference type="EMBL" id="CP004158">
    <property type="protein sequence ID" value="AHH04126.1"/>
    <property type="molecule type" value="Genomic_DNA"/>
</dbReference>
<evidence type="ECO:0000313" key="1">
    <source>
        <dbReference type="EMBL" id="AHH04126.1"/>
    </source>
</evidence>
<reference evidence="1" key="1">
    <citation type="submission" date="2013-02" db="EMBL/GenBank/DDBJ databases">
        <title>Comparative genomics of Borrelia species.</title>
        <authorList>
            <person name="Schwan T.G."/>
            <person name="Raffel S.J."/>
            <person name="Porcella S.F."/>
        </authorList>
    </citation>
    <scope>NUCLEOTIDE SEQUENCE</scope>
    <source>
        <strain evidence="1">YOR</strain>
        <plasmid evidence="1">unnamed</plasmid>
    </source>
</reference>
<sequence>MDMKSNKSKVLLVLLLVSCNVDKKGTVSSSVDGYHNASFPMNRAFVSVGNHNNVRFDELFVKLNLTDYQARAVLCLKNVLTDSRFVVRDADGVRVKTYDEFDFYKLLSITFGAVRTQTVAENIAVIFNAKASAEAAVAKVQDVTKKDALSKRFVSANNYYEKVLKLACDDPNQAYDNLTNDSNFAKLIVDAKVKFEAIDIDVALISKIDYKFNLTDEETRVINYLRDVVVNSKFIMFRNVRECFKKPRHKEDHKHLSKFEIYTVNNFHYVMSGFVFNTDKFRMVIQNIMNILEARAEARAAISIINDRAEKDKLNDDYLKVDNDYTQELKAAFYNPAEENVELWHKLIALSYADKFKQIKAKAHAIN</sequence>
<gene>
    <name evidence="1" type="ORF">BHY_1175</name>
</gene>
<name>W5SG58_9SPIR</name>
<geneLocation type="plasmid" evidence="1">
    <name>unnamed</name>
</geneLocation>
<organism evidence="1">
    <name type="scientific">Borrelia nietonii YOR</name>
    <dbReference type="NCBI Taxonomy" id="1293576"/>
    <lineage>
        <taxon>Bacteria</taxon>
        <taxon>Pseudomonadati</taxon>
        <taxon>Spirochaetota</taxon>
        <taxon>Spirochaetia</taxon>
        <taxon>Spirochaetales</taxon>
        <taxon>Borreliaceae</taxon>
        <taxon>Borrelia</taxon>
        <taxon>Borrelia nietonii</taxon>
    </lineage>
</organism>
<accession>W5SG58</accession>
<keyword evidence="1" id="KW-0614">Plasmid</keyword>
<protein>
    <submittedName>
        <fullName evidence="1">Uncharacterized protein</fullName>
    </submittedName>
</protein>
<proteinExistence type="predicted"/>
<dbReference type="HOGENOM" id="CLU_796122_0_0_12"/>